<name>A0AA37WIE6_9ALTE</name>
<reference evidence="2" key="2">
    <citation type="submission" date="2023-01" db="EMBL/GenBank/DDBJ databases">
        <title>Draft genome sequence of Agaribacter marinus strain NBRC 110023.</title>
        <authorList>
            <person name="Sun Q."/>
            <person name="Mori K."/>
        </authorList>
    </citation>
    <scope>NUCLEOTIDE SEQUENCE</scope>
    <source>
        <strain evidence="2">NBRC 110023</strain>
    </source>
</reference>
<keyword evidence="3" id="KW-1185">Reference proteome</keyword>
<evidence type="ECO:0000313" key="3">
    <source>
        <dbReference type="Proteomes" id="UP001156601"/>
    </source>
</evidence>
<keyword evidence="1" id="KW-1133">Transmembrane helix</keyword>
<dbReference type="EMBL" id="BSOT01000005">
    <property type="protein sequence ID" value="GLR70877.1"/>
    <property type="molecule type" value="Genomic_DNA"/>
</dbReference>
<evidence type="ECO:0000256" key="1">
    <source>
        <dbReference type="SAM" id="Phobius"/>
    </source>
</evidence>
<reference evidence="2" key="1">
    <citation type="journal article" date="2014" name="Int. J. Syst. Evol. Microbiol.">
        <title>Complete genome sequence of Corynebacterium casei LMG S-19264T (=DSM 44701T), isolated from a smear-ripened cheese.</title>
        <authorList>
            <consortium name="US DOE Joint Genome Institute (JGI-PGF)"/>
            <person name="Walter F."/>
            <person name="Albersmeier A."/>
            <person name="Kalinowski J."/>
            <person name="Ruckert C."/>
        </authorList>
    </citation>
    <scope>NUCLEOTIDE SEQUENCE</scope>
    <source>
        <strain evidence="2">NBRC 110023</strain>
    </source>
</reference>
<feature type="transmembrane region" description="Helical" evidence="1">
    <location>
        <begin position="120"/>
        <end position="142"/>
    </location>
</feature>
<accession>A0AA37WIE6</accession>
<dbReference type="AlphaFoldDB" id="A0AA37WIE6"/>
<dbReference type="Proteomes" id="UP001156601">
    <property type="component" value="Unassembled WGS sequence"/>
</dbReference>
<organism evidence="2 3">
    <name type="scientific">Agaribacter marinus</name>
    <dbReference type="NCBI Taxonomy" id="1431249"/>
    <lineage>
        <taxon>Bacteria</taxon>
        <taxon>Pseudomonadati</taxon>
        <taxon>Pseudomonadota</taxon>
        <taxon>Gammaproteobacteria</taxon>
        <taxon>Alteromonadales</taxon>
        <taxon>Alteromonadaceae</taxon>
        <taxon>Agaribacter</taxon>
    </lineage>
</organism>
<evidence type="ECO:0000313" key="2">
    <source>
        <dbReference type="EMBL" id="GLR70877.1"/>
    </source>
</evidence>
<keyword evidence="1" id="KW-0472">Membrane</keyword>
<protein>
    <submittedName>
        <fullName evidence="2">Uncharacterized protein</fullName>
    </submittedName>
</protein>
<gene>
    <name evidence="2" type="ORF">GCM10007852_17850</name>
</gene>
<keyword evidence="1" id="KW-0812">Transmembrane</keyword>
<proteinExistence type="predicted"/>
<comment type="caution">
    <text evidence="2">The sequence shown here is derived from an EMBL/GenBank/DDBJ whole genome shotgun (WGS) entry which is preliminary data.</text>
</comment>
<sequence length="266" mass="30460">MTKEELNKWCELQCDILAPFKQRFFYSYISKVGIHIWYSKYTLKGIPETAIQKKMTNGDHSLVGQTFQYKQTWKNGVMTSCIAIHLNDEKPGRLLESIVINKQNAWAVKRHVESALKAPLTWLKVSIALWLVVMIGLSSAWFTQVYQQRYLLSTNEKLTEAIGPKLDKRSELIEATSIINSLQGWKLEYYTLPDALGKVLFELNALSSVAVNRLQWQNKQLAIEFVANNIDIASLVENTQEISGVQNANIVPHNSTDTWVLEVQWN</sequence>